<feature type="transmembrane region" description="Helical" evidence="1">
    <location>
        <begin position="111"/>
        <end position="133"/>
    </location>
</feature>
<organism evidence="3 4">
    <name type="scientific">Lactobacillus selangorensis</name>
    <dbReference type="NCBI Taxonomy" id="81857"/>
    <lineage>
        <taxon>Bacteria</taxon>
        <taxon>Bacillati</taxon>
        <taxon>Bacillota</taxon>
        <taxon>Bacilli</taxon>
        <taxon>Lactobacillales</taxon>
        <taxon>Lactobacillaceae</taxon>
        <taxon>Lactobacillus</taxon>
    </lineage>
</organism>
<reference evidence="4 5" key="1">
    <citation type="journal article" date="2015" name="Genome Announc.">
        <title>Expanding the biotechnology potential of lactobacilli through comparative genomics of 213 strains and associated genera.</title>
        <authorList>
            <person name="Sun Z."/>
            <person name="Harris H.M."/>
            <person name="McCann A."/>
            <person name="Guo C."/>
            <person name="Argimon S."/>
            <person name="Zhang W."/>
            <person name="Yang X."/>
            <person name="Jeffery I.B."/>
            <person name="Cooney J.C."/>
            <person name="Kagawa T.F."/>
            <person name="Liu W."/>
            <person name="Song Y."/>
            <person name="Salvetti E."/>
            <person name="Wrobel A."/>
            <person name="Rasinkangas P."/>
            <person name="Parkhill J."/>
            <person name="Rea M.C."/>
            <person name="O'Sullivan O."/>
            <person name="Ritari J."/>
            <person name="Douillard F.P."/>
            <person name="Paul Ross R."/>
            <person name="Yang R."/>
            <person name="Briner A.E."/>
            <person name="Felis G.E."/>
            <person name="de Vos W.M."/>
            <person name="Barrangou R."/>
            <person name="Klaenhammer T.R."/>
            <person name="Caufield P.W."/>
            <person name="Cui Y."/>
            <person name="Zhang H."/>
            <person name="O'Toole P.W."/>
        </authorList>
    </citation>
    <scope>NUCLEOTIDE SEQUENCE [LARGE SCALE GENOMIC DNA]</scope>
    <source>
        <strain evidence="2 5">ATCC BAA-66</strain>
        <strain evidence="3 4">DSM 13344</strain>
    </source>
</reference>
<proteinExistence type="predicted"/>
<evidence type="ECO:0008006" key="6">
    <source>
        <dbReference type="Google" id="ProtNLM"/>
    </source>
</evidence>
<dbReference type="Gene3D" id="1.10.1760.20">
    <property type="match status" value="1"/>
</dbReference>
<accession>A0A0R2FXB5</accession>
<name>A0A0R2FXB5_9LACO</name>
<keyword evidence="4" id="KW-1185">Reference proteome</keyword>
<dbReference type="Proteomes" id="UP000051645">
    <property type="component" value="Unassembled WGS sequence"/>
</dbReference>
<keyword evidence="1" id="KW-0812">Transmembrane</keyword>
<evidence type="ECO:0000313" key="4">
    <source>
        <dbReference type="Proteomes" id="UP000051645"/>
    </source>
</evidence>
<protein>
    <recommendedName>
        <fullName evidence="6">Integral membrane protein</fullName>
    </recommendedName>
</protein>
<dbReference type="EMBL" id="JQAZ01000002">
    <property type="protein sequence ID" value="KRN33009.1"/>
    <property type="molecule type" value="Genomic_DNA"/>
</dbReference>
<evidence type="ECO:0000313" key="3">
    <source>
        <dbReference type="EMBL" id="KRN33009.1"/>
    </source>
</evidence>
<keyword evidence="1" id="KW-0472">Membrane</keyword>
<dbReference type="RefSeq" id="WP_057769231.1">
    <property type="nucleotide sequence ID" value="NZ_JQAT01000002.1"/>
</dbReference>
<dbReference type="GO" id="GO:0016020">
    <property type="term" value="C:membrane"/>
    <property type="evidence" value="ECO:0007669"/>
    <property type="project" value="InterPro"/>
</dbReference>
<feature type="transmembrane region" description="Helical" evidence="1">
    <location>
        <begin position="40"/>
        <end position="57"/>
    </location>
</feature>
<evidence type="ECO:0000256" key="1">
    <source>
        <dbReference type="SAM" id="Phobius"/>
    </source>
</evidence>
<dbReference type="EMBL" id="JQAT01000002">
    <property type="protein sequence ID" value="KRN28581.1"/>
    <property type="molecule type" value="Genomic_DNA"/>
</dbReference>
<keyword evidence="1" id="KW-1133">Transmembrane helix</keyword>
<feature type="transmembrane region" description="Helical" evidence="1">
    <location>
        <begin position="145"/>
        <end position="174"/>
    </location>
</feature>
<dbReference type="InterPro" id="IPR009825">
    <property type="entry name" value="ECF_substrate-spec-like"/>
</dbReference>
<feature type="transmembrane region" description="Helical" evidence="1">
    <location>
        <begin position="12"/>
        <end position="28"/>
    </location>
</feature>
<dbReference type="PATRIC" id="fig|81857.3.peg.782"/>
<dbReference type="Pfam" id="PF07155">
    <property type="entry name" value="ECF-ribofla_trS"/>
    <property type="match status" value="1"/>
</dbReference>
<evidence type="ECO:0000313" key="5">
    <source>
        <dbReference type="Proteomes" id="UP000051751"/>
    </source>
</evidence>
<evidence type="ECO:0000313" key="2">
    <source>
        <dbReference type="EMBL" id="KRN28581.1"/>
    </source>
</evidence>
<gene>
    <name evidence="2" type="ORF">IV38_GL000780</name>
    <name evidence="3" type="ORF">IV40_GL001073</name>
</gene>
<dbReference type="Proteomes" id="UP000051751">
    <property type="component" value="Unassembled WGS sequence"/>
</dbReference>
<dbReference type="AlphaFoldDB" id="A0A0R2FXB5"/>
<comment type="caution">
    <text evidence="3">The sequence shown here is derived from an EMBL/GenBank/DDBJ whole genome shotgun (WGS) entry which is preliminary data.</text>
</comment>
<feature type="transmembrane region" description="Helical" evidence="1">
    <location>
        <begin position="77"/>
        <end position="99"/>
    </location>
</feature>
<sequence>MDQGKNNLRKVIFTGLWAAIIYIGIWLLRIPVPAPVGNPFIHFGNALTVLAVLFLGTRDGMIAGAIGLGGFDVLNGYAATSWLTVLEVVVLASVVGGLFKLFHDQDRPTWHIIVIGIAAGLTKIVTSYLVSIVEALMAGTAMKVAVVAAFVSLPATVINSISTAIIVPILYYILKRVFKSIRH</sequence>
<dbReference type="OrthoDB" id="2988652at2"/>
<dbReference type="STRING" id="81857.IV38_GL000780"/>